<proteinExistence type="predicted"/>
<evidence type="ECO:0000313" key="3">
    <source>
        <dbReference type="Proteomes" id="UP000240429"/>
    </source>
</evidence>
<gene>
    <name evidence="2" type="ORF">C6Y14_20745</name>
</gene>
<dbReference type="RefSeq" id="WP_107018267.1">
    <property type="nucleotide sequence ID" value="NZ_KZ679045.1"/>
</dbReference>
<feature type="compositionally biased region" description="Basic and acidic residues" evidence="1">
    <location>
        <begin position="137"/>
        <end position="154"/>
    </location>
</feature>
<dbReference type="AlphaFoldDB" id="A0A2P8Q4P7"/>
<keyword evidence="2" id="KW-0489">Methyltransferase</keyword>
<dbReference type="SUPFAM" id="SSF53335">
    <property type="entry name" value="S-adenosyl-L-methionine-dependent methyltransferases"/>
    <property type="match status" value="1"/>
</dbReference>
<evidence type="ECO:0000313" key="2">
    <source>
        <dbReference type="EMBL" id="PSM41227.1"/>
    </source>
</evidence>
<keyword evidence="2" id="KW-0808">Transferase</keyword>
<dbReference type="InterPro" id="IPR029063">
    <property type="entry name" value="SAM-dependent_MTases_sf"/>
</dbReference>
<dbReference type="GO" id="GO:0032259">
    <property type="term" value="P:methylation"/>
    <property type="evidence" value="ECO:0007669"/>
    <property type="project" value="UniProtKB-KW"/>
</dbReference>
<evidence type="ECO:0000256" key="1">
    <source>
        <dbReference type="SAM" id="MobiDB-lite"/>
    </source>
</evidence>
<protein>
    <submittedName>
        <fullName evidence="2">Class I SAM-dependent methyltransferase</fullName>
    </submittedName>
</protein>
<keyword evidence="3" id="KW-1185">Reference proteome</keyword>
<feature type="region of interest" description="Disordered" evidence="1">
    <location>
        <begin position="134"/>
        <end position="154"/>
    </location>
</feature>
<dbReference type="OrthoDB" id="3779937at2"/>
<sequence length="415" mass="45949">MPPTPVTPPTPATPPTPPPAAVTAAAQQSPAQQSAVPQSATPQPTAPQSVAQRRAAYLGELAQGTDRFHEPRRPDCPWCGSARLRTRLRTPDLLQHKPGTFVVDECEDCAHAFQNPRLTTEGLAFYYRDFYENQDGGEDRQEHDGERQEHESFAERTLRSRAGRRRHEAAARAMLPFPEPESWLDVGTGHGHFPAAAKELFTYTSFDGLDPTSRVDKALAAGRVEEAHRGRLPDLVGRLRARYDVVSMFHHLEHSPDPREELRAALAVLRPGGHLLVEVPDPDCAFGALLGKWWVSYCQPQHLHLMPLRNLLDELDALGCSVVSTDRREPHVPYDLTGALALAIGNRLPGGDEPWRPAPPTDLQRTLRTALTRAAAPLLASAFVLDHALAPLLRRTRFSNAYRIIARKNPRANPL</sequence>
<comment type="caution">
    <text evidence="2">The sequence shown here is derived from an EMBL/GenBank/DDBJ whole genome shotgun (WGS) entry which is preliminary data.</text>
</comment>
<feature type="region of interest" description="Disordered" evidence="1">
    <location>
        <begin position="1"/>
        <end position="50"/>
    </location>
</feature>
<name>A0A2P8Q4P7_9ACTN</name>
<accession>A0A2P8Q4P7</accession>
<feature type="compositionally biased region" description="Pro residues" evidence="1">
    <location>
        <begin position="1"/>
        <end position="20"/>
    </location>
</feature>
<dbReference type="GO" id="GO:0008168">
    <property type="term" value="F:methyltransferase activity"/>
    <property type="evidence" value="ECO:0007669"/>
    <property type="project" value="UniProtKB-KW"/>
</dbReference>
<dbReference type="Proteomes" id="UP000240429">
    <property type="component" value="Unassembled WGS sequence"/>
</dbReference>
<dbReference type="Gene3D" id="3.40.50.150">
    <property type="entry name" value="Vaccinia Virus protein VP39"/>
    <property type="match status" value="1"/>
</dbReference>
<dbReference type="Pfam" id="PF13489">
    <property type="entry name" value="Methyltransf_23"/>
    <property type="match status" value="1"/>
</dbReference>
<dbReference type="EMBL" id="PYBJ01000014">
    <property type="protein sequence ID" value="PSM41227.1"/>
    <property type="molecule type" value="Genomic_DNA"/>
</dbReference>
<feature type="compositionally biased region" description="Low complexity" evidence="1">
    <location>
        <begin position="21"/>
        <end position="49"/>
    </location>
</feature>
<organism evidence="2 3">
    <name type="scientific">Streptomyces dioscori</name>
    <dbReference type="NCBI Taxonomy" id="2109333"/>
    <lineage>
        <taxon>Bacteria</taxon>
        <taxon>Bacillati</taxon>
        <taxon>Actinomycetota</taxon>
        <taxon>Actinomycetes</taxon>
        <taxon>Kitasatosporales</taxon>
        <taxon>Streptomycetaceae</taxon>
        <taxon>Streptomyces</taxon>
        <taxon>Streptomyces aurantiacus group</taxon>
    </lineage>
</organism>
<dbReference type="CDD" id="cd02440">
    <property type="entry name" value="AdoMet_MTases"/>
    <property type="match status" value="1"/>
</dbReference>
<reference evidence="2 3" key="1">
    <citation type="submission" date="2018-03" db="EMBL/GenBank/DDBJ databases">
        <title>Streptomyces dioscori sp. nov., a novel endophytic actinobacterium isolated from bulbil of Dioscorea bulbifera L.</title>
        <authorList>
            <person name="Zhikuan W."/>
        </authorList>
    </citation>
    <scope>NUCLEOTIDE SEQUENCE [LARGE SCALE GENOMIC DNA]</scope>
    <source>
        <strain evidence="2 3">A217</strain>
    </source>
</reference>